<feature type="coiled-coil region" evidence="4">
    <location>
        <begin position="16"/>
        <end position="43"/>
    </location>
</feature>
<dbReference type="GeneID" id="25255160"/>
<dbReference type="InterPro" id="IPR001209">
    <property type="entry name" value="Ribosomal_uS14"/>
</dbReference>
<name>U6L0N3_EIMTE</name>
<accession>U6L0N3</accession>
<sequence>RRYPWPLASAAAAAAVVRRNQKKQQLQQDYRVLRQQYQQQIAESKSLDELLHWQLLLQQLPRDSSSSRFRRRCSSSGRARGVYRHFQLSRHLIKKLLDNLLLPGWTKAEW</sequence>
<keyword evidence="6" id="KW-1185">Reference proteome</keyword>
<dbReference type="NCBIfam" id="NF006477">
    <property type="entry name" value="PRK08881.1"/>
    <property type="match status" value="1"/>
</dbReference>
<keyword evidence="3" id="KW-0687">Ribonucleoprotein</keyword>
<dbReference type="GO" id="GO:0015935">
    <property type="term" value="C:small ribosomal subunit"/>
    <property type="evidence" value="ECO:0007669"/>
    <property type="project" value="TreeGrafter"/>
</dbReference>
<dbReference type="PANTHER" id="PTHR19836">
    <property type="entry name" value="30S RIBOSOMAL PROTEIN S14"/>
    <property type="match status" value="1"/>
</dbReference>
<dbReference type="Proteomes" id="UP000030747">
    <property type="component" value="Unassembled WGS sequence"/>
</dbReference>
<comment type="similarity">
    <text evidence="1">Belongs to the universal ribosomal protein uS14 family.</text>
</comment>
<gene>
    <name evidence="5" type="ORF">ETH_00030405</name>
</gene>
<proteinExistence type="inferred from homology"/>
<feature type="non-terminal residue" evidence="5">
    <location>
        <position position="1"/>
    </location>
</feature>
<keyword evidence="4" id="KW-0175">Coiled coil</keyword>
<dbReference type="OMA" id="RIKFRDL"/>
<organism evidence="5 6">
    <name type="scientific">Eimeria tenella</name>
    <name type="common">Coccidian parasite</name>
    <dbReference type="NCBI Taxonomy" id="5802"/>
    <lineage>
        <taxon>Eukaryota</taxon>
        <taxon>Sar</taxon>
        <taxon>Alveolata</taxon>
        <taxon>Apicomplexa</taxon>
        <taxon>Conoidasida</taxon>
        <taxon>Coccidia</taxon>
        <taxon>Eucoccidiorida</taxon>
        <taxon>Eimeriorina</taxon>
        <taxon>Eimeriidae</taxon>
        <taxon>Eimeria</taxon>
    </lineage>
</organism>
<dbReference type="VEuPathDB" id="ToxoDB:ETH2_1409000"/>
<dbReference type="PANTHER" id="PTHR19836:SF19">
    <property type="entry name" value="SMALL RIBOSOMAL SUBUNIT PROTEIN US14M"/>
    <property type="match status" value="1"/>
</dbReference>
<reference evidence="5" key="1">
    <citation type="submission" date="2013-10" db="EMBL/GenBank/DDBJ databases">
        <title>Genomic analysis of the causative agents of coccidiosis in chickens.</title>
        <authorList>
            <person name="Reid A.J."/>
            <person name="Blake D."/>
            <person name="Billington K."/>
            <person name="Browne H."/>
            <person name="Dunn M."/>
            <person name="Hung S."/>
            <person name="Kawahara F."/>
            <person name="Miranda-Saavedra D."/>
            <person name="Mourier T."/>
            <person name="Nagra H."/>
            <person name="Otto T.D."/>
            <person name="Rawlings N."/>
            <person name="Sanchez A."/>
            <person name="Sanders M."/>
            <person name="Subramaniam C."/>
            <person name="Tay Y."/>
            <person name="Dear P."/>
            <person name="Doerig C."/>
            <person name="Gruber A."/>
            <person name="Parkinson J."/>
            <person name="Shirley M."/>
            <person name="Wan K.L."/>
            <person name="Berriman M."/>
            <person name="Tomley F."/>
            <person name="Pain A."/>
        </authorList>
    </citation>
    <scope>NUCLEOTIDE SEQUENCE [LARGE SCALE GENOMIC DNA]</scope>
    <source>
        <strain evidence="5">Houghton</strain>
    </source>
</reference>
<reference evidence="5" key="2">
    <citation type="submission" date="2013-10" db="EMBL/GenBank/DDBJ databases">
        <authorList>
            <person name="Aslett M."/>
        </authorList>
    </citation>
    <scope>NUCLEOTIDE SEQUENCE [LARGE SCALE GENOMIC DNA]</scope>
    <source>
        <strain evidence="5">Houghton</strain>
    </source>
</reference>
<dbReference type="GO" id="GO:0003735">
    <property type="term" value="F:structural constituent of ribosome"/>
    <property type="evidence" value="ECO:0007669"/>
    <property type="project" value="InterPro"/>
</dbReference>
<evidence type="ECO:0000256" key="2">
    <source>
        <dbReference type="ARBA" id="ARBA00022980"/>
    </source>
</evidence>
<evidence type="ECO:0000256" key="3">
    <source>
        <dbReference type="ARBA" id="ARBA00023274"/>
    </source>
</evidence>
<dbReference type="RefSeq" id="XP_013234510.1">
    <property type="nucleotide sequence ID" value="XM_013379056.1"/>
</dbReference>
<evidence type="ECO:0000256" key="1">
    <source>
        <dbReference type="ARBA" id="ARBA00009083"/>
    </source>
</evidence>
<dbReference type="EMBL" id="HG676122">
    <property type="protein sequence ID" value="CDJ43761.1"/>
    <property type="molecule type" value="Genomic_DNA"/>
</dbReference>
<evidence type="ECO:0000313" key="6">
    <source>
        <dbReference type="Proteomes" id="UP000030747"/>
    </source>
</evidence>
<evidence type="ECO:0000256" key="4">
    <source>
        <dbReference type="SAM" id="Coils"/>
    </source>
</evidence>
<dbReference type="SUPFAM" id="SSF57716">
    <property type="entry name" value="Glucocorticoid receptor-like (DNA-binding domain)"/>
    <property type="match status" value="1"/>
</dbReference>
<dbReference type="VEuPathDB" id="ToxoDB:ETH_00030405"/>
<dbReference type="AlphaFoldDB" id="U6L0N3"/>
<keyword evidence="2 5" id="KW-0689">Ribosomal protein</keyword>
<dbReference type="GO" id="GO:0005737">
    <property type="term" value="C:cytoplasm"/>
    <property type="evidence" value="ECO:0007669"/>
    <property type="project" value="UniProtKB-ARBA"/>
</dbReference>
<dbReference type="Pfam" id="PF00253">
    <property type="entry name" value="Ribosomal_S14"/>
    <property type="match status" value="1"/>
</dbReference>
<evidence type="ECO:0000313" key="5">
    <source>
        <dbReference type="EMBL" id="CDJ43761.1"/>
    </source>
</evidence>
<protein>
    <submittedName>
        <fullName evidence="5">30S ribosomal protein S14, putative</fullName>
    </submittedName>
</protein>
<dbReference type="Gene3D" id="1.10.287.1480">
    <property type="match status" value="1"/>
</dbReference>
<dbReference type="GO" id="GO:0006412">
    <property type="term" value="P:translation"/>
    <property type="evidence" value="ECO:0007669"/>
    <property type="project" value="InterPro"/>
</dbReference>